<reference evidence="1" key="1">
    <citation type="submission" date="2014-09" db="EMBL/GenBank/DDBJ databases">
        <authorList>
            <person name="Magalhaes I.L.F."/>
            <person name="Oliveira U."/>
            <person name="Santos F.R."/>
            <person name="Vidigal T.H.D.A."/>
            <person name="Brescovit A.D."/>
            <person name="Santos A.J."/>
        </authorList>
    </citation>
    <scope>NUCLEOTIDE SEQUENCE</scope>
    <source>
        <tissue evidence="1">Shoot tissue taken approximately 20 cm above the soil surface</tissue>
    </source>
</reference>
<dbReference type="EMBL" id="GBRH01209208">
    <property type="protein sequence ID" value="JAD88687.1"/>
    <property type="molecule type" value="Transcribed_RNA"/>
</dbReference>
<accession>A0A0A9DY56</accession>
<reference evidence="1" key="2">
    <citation type="journal article" date="2015" name="Data Brief">
        <title>Shoot transcriptome of the giant reed, Arundo donax.</title>
        <authorList>
            <person name="Barrero R.A."/>
            <person name="Guerrero F.D."/>
            <person name="Moolhuijzen P."/>
            <person name="Goolsby J.A."/>
            <person name="Tidwell J."/>
            <person name="Bellgard S.E."/>
            <person name="Bellgard M.I."/>
        </authorList>
    </citation>
    <scope>NUCLEOTIDE SEQUENCE</scope>
    <source>
        <tissue evidence="1">Shoot tissue taken approximately 20 cm above the soil surface</tissue>
    </source>
</reference>
<sequence>MEATQVISRKDNESNVCTGGANIQFLLQQLSLLENIHTCTLHTVQCTICKSGLSTQIDFH</sequence>
<protein>
    <submittedName>
        <fullName evidence="1">Uncharacterized protein</fullName>
    </submittedName>
</protein>
<name>A0A0A9DY56_ARUDO</name>
<dbReference type="AlphaFoldDB" id="A0A0A9DY56"/>
<organism evidence="1">
    <name type="scientific">Arundo donax</name>
    <name type="common">Giant reed</name>
    <name type="synonym">Donax arundinaceus</name>
    <dbReference type="NCBI Taxonomy" id="35708"/>
    <lineage>
        <taxon>Eukaryota</taxon>
        <taxon>Viridiplantae</taxon>
        <taxon>Streptophyta</taxon>
        <taxon>Embryophyta</taxon>
        <taxon>Tracheophyta</taxon>
        <taxon>Spermatophyta</taxon>
        <taxon>Magnoliopsida</taxon>
        <taxon>Liliopsida</taxon>
        <taxon>Poales</taxon>
        <taxon>Poaceae</taxon>
        <taxon>PACMAD clade</taxon>
        <taxon>Arundinoideae</taxon>
        <taxon>Arundineae</taxon>
        <taxon>Arundo</taxon>
    </lineage>
</organism>
<proteinExistence type="predicted"/>
<evidence type="ECO:0000313" key="1">
    <source>
        <dbReference type="EMBL" id="JAD88687.1"/>
    </source>
</evidence>